<sequence length="167" mass="18895">MFFVIKPFLKFVGTQDSMILTLFKSSFIRAKLHLFFSQLYVLYTKVPLFLFVCKVPTMIMNQELFKIVIDIGFSFVLFVIIFAGKFSLKPTMKMFLSFKFSKCLLFPIPFTFAFATSFFPQRIILKALTDSAKQSGQSQSIGGVFAVYSQFSGLGSAIPSMLTTSLI</sequence>
<proteinExistence type="predicted"/>
<evidence type="ECO:0000313" key="2">
    <source>
        <dbReference type="EMBL" id="KAK8870185.1"/>
    </source>
</evidence>
<keyword evidence="1" id="KW-0812">Transmembrane</keyword>
<keyword evidence="1" id="KW-0472">Membrane</keyword>
<evidence type="ECO:0000313" key="3">
    <source>
        <dbReference type="Proteomes" id="UP001470230"/>
    </source>
</evidence>
<dbReference type="Proteomes" id="UP001470230">
    <property type="component" value="Unassembled WGS sequence"/>
</dbReference>
<feature type="transmembrane region" description="Helical" evidence="1">
    <location>
        <begin position="32"/>
        <end position="52"/>
    </location>
</feature>
<feature type="transmembrane region" description="Helical" evidence="1">
    <location>
        <begin position="104"/>
        <end position="125"/>
    </location>
</feature>
<dbReference type="EMBL" id="JAPFFF010000014">
    <property type="protein sequence ID" value="KAK8870185.1"/>
    <property type="molecule type" value="Genomic_DNA"/>
</dbReference>
<gene>
    <name evidence="2" type="ORF">M9Y10_008062</name>
</gene>
<name>A0ABR2IXD3_9EUKA</name>
<accession>A0ABR2IXD3</accession>
<keyword evidence="1" id="KW-1133">Transmembrane helix</keyword>
<organism evidence="2 3">
    <name type="scientific">Tritrichomonas musculus</name>
    <dbReference type="NCBI Taxonomy" id="1915356"/>
    <lineage>
        <taxon>Eukaryota</taxon>
        <taxon>Metamonada</taxon>
        <taxon>Parabasalia</taxon>
        <taxon>Tritrichomonadida</taxon>
        <taxon>Tritrichomonadidae</taxon>
        <taxon>Tritrichomonas</taxon>
    </lineage>
</organism>
<protein>
    <submittedName>
        <fullName evidence="2">Uncharacterized protein</fullName>
    </submittedName>
</protein>
<evidence type="ECO:0000256" key="1">
    <source>
        <dbReference type="SAM" id="Phobius"/>
    </source>
</evidence>
<feature type="transmembrane region" description="Helical" evidence="1">
    <location>
        <begin position="64"/>
        <end position="84"/>
    </location>
</feature>
<keyword evidence="3" id="KW-1185">Reference proteome</keyword>
<comment type="caution">
    <text evidence="2">The sequence shown here is derived from an EMBL/GenBank/DDBJ whole genome shotgun (WGS) entry which is preliminary data.</text>
</comment>
<reference evidence="2 3" key="1">
    <citation type="submission" date="2024-04" db="EMBL/GenBank/DDBJ databases">
        <title>Tritrichomonas musculus Genome.</title>
        <authorList>
            <person name="Alves-Ferreira E."/>
            <person name="Grigg M."/>
            <person name="Lorenzi H."/>
            <person name="Galac M."/>
        </authorList>
    </citation>
    <scope>NUCLEOTIDE SEQUENCE [LARGE SCALE GENOMIC DNA]</scope>
    <source>
        <strain evidence="2 3">EAF2021</strain>
    </source>
</reference>